<gene>
    <name evidence="1" type="ORF">QQ91_0020635</name>
</gene>
<accession>A0ABD4T9D5</accession>
<comment type="caution">
    <text evidence="1">The sequence shown here is derived from an EMBL/GenBank/DDBJ whole genome shotgun (WGS) entry which is preliminary data.</text>
</comment>
<evidence type="ECO:0000313" key="2">
    <source>
        <dbReference type="Proteomes" id="UP000031561"/>
    </source>
</evidence>
<dbReference type="EMBL" id="JTHE03000116">
    <property type="protein sequence ID" value="MCM1985226.1"/>
    <property type="molecule type" value="Genomic_DNA"/>
</dbReference>
<evidence type="ECO:0008006" key="3">
    <source>
        <dbReference type="Google" id="ProtNLM"/>
    </source>
</evidence>
<sequence length="63" mass="7091">MNTIALNLLNTFDTLPAPEQSELAAEILRRTLRDDLDDEEDSDLLIHAQEVALAQEIELNSIE</sequence>
<name>A0ABD4T9D5_9CYAN</name>
<protein>
    <recommendedName>
        <fullName evidence="3">CopG family transcriptional regulator</fullName>
    </recommendedName>
</protein>
<keyword evidence="2" id="KW-1185">Reference proteome</keyword>
<dbReference type="RefSeq" id="WP_166278032.1">
    <property type="nucleotide sequence ID" value="NZ_JTHE03000116.1"/>
</dbReference>
<evidence type="ECO:0000313" key="1">
    <source>
        <dbReference type="EMBL" id="MCM1985226.1"/>
    </source>
</evidence>
<reference evidence="1 2" key="1">
    <citation type="journal article" date="2015" name="Genome Announc.">
        <title>Draft Genome Sequence of Filamentous Marine Cyanobacterium Lyngbya confervoides Strain BDU141951.</title>
        <authorList>
            <person name="Chandrababunaidu M.M."/>
            <person name="Sen D."/>
            <person name="Tripathy S."/>
        </authorList>
    </citation>
    <scope>NUCLEOTIDE SEQUENCE [LARGE SCALE GENOMIC DNA]</scope>
    <source>
        <strain evidence="1 2">BDU141951</strain>
    </source>
</reference>
<dbReference type="Proteomes" id="UP000031561">
    <property type="component" value="Unassembled WGS sequence"/>
</dbReference>
<organism evidence="1 2">
    <name type="scientific">Lyngbya confervoides BDU141951</name>
    <dbReference type="NCBI Taxonomy" id="1574623"/>
    <lineage>
        <taxon>Bacteria</taxon>
        <taxon>Bacillati</taxon>
        <taxon>Cyanobacteriota</taxon>
        <taxon>Cyanophyceae</taxon>
        <taxon>Oscillatoriophycideae</taxon>
        <taxon>Oscillatoriales</taxon>
        <taxon>Microcoleaceae</taxon>
        <taxon>Lyngbya</taxon>
    </lineage>
</organism>
<proteinExistence type="predicted"/>
<dbReference type="AlphaFoldDB" id="A0ABD4T9D5"/>